<comment type="caution">
    <text evidence="2">The sequence shown here is derived from an EMBL/GenBank/DDBJ whole genome shotgun (WGS) entry which is preliminary data.</text>
</comment>
<organism evidence="2">
    <name type="scientific">bioreactor metagenome</name>
    <dbReference type="NCBI Taxonomy" id="1076179"/>
    <lineage>
        <taxon>unclassified sequences</taxon>
        <taxon>metagenomes</taxon>
        <taxon>ecological metagenomes</taxon>
    </lineage>
</organism>
<protein>
    <submittedName>
        <fullName evidence="2">Uncharacterized protein</fullName>
    </submittedName>
</protein>
<feature type="region of interest" description="Disordered" evidence="1">
    <location>
        <begin position="217"/>
        <end position="255"/>
    </location>
</feature>
<evidence type="ECO:0000256" key="1">
    <source>
        <dbReference type="SAM" id="MobiDB-lite"/>
    </source>
</evidence>
<dbReference type="EMBL" id="VSSQ01044570">
    <property type="protein sequence ID" value="MPM98396.1"/>
    <property type="molecule type" value="Genomic_DNA"/>
</dbReference>
<feature type="compositionally biased region" description="Basic residues" evidence="1">
    <location>
        <begin position="48"/>
        <end position="66"/>
    </location>
</feature>
<sequence>MLGALANRALHGHVDFLHGHFQCGRQRRCQFLKIQLVATPPGQPLAARHNHRSAGLQRKPRGQRHRVGITAEERRPDTQPLRRHLIGQQPDGLALAQRLDHLPHPRQRRRNRLRPRAIACRLQNLGQPGLTRRAVQHGDVSVLPRPALGRRMHRQLKAPQMRREKHNALASGIGALGHLAIDDGASWQRLAQPDARRLEHHAPRMADSGAHLPEAVTSLPGVVHKPPAVGGRERKRHPSHDSTHKVQQAYRQHGQ</sequence>
<feature type="compositionally biased region" description="Polar residues" evidence="1">
    <location>
        <begin position="245"/>
        <end position="255"/>
    </location>
</feature>
<gene>
    <name evidence="2" type="ORF">SDC9_145582</name>
</gene>
<name>A0A645E9V2_9ZZZZ</name>
<feature type="region of interest" description="Disordered" evidence="1">
    <location>
        <begin position="43"/>
        <end position="66"/>
    </location>
</feature>
<reference evidence="2" key="1">
    <citation type="submission" date="2019-08" db="EMBL/GenBank/DDBJ databases">
        <authorList>
            <person name="Kucharzyk K."/>
            <person name="Murdoch R.W."/>
            <person name="Higgins S."/>
            <person name="Loffler F."/>
        </authorList>
    </citation>
    <scope>NUCLEOTIDE SEQUENCE</scope>
</reference>
<proteinExistence type="predicted"/>
<evidence type="ECO:0000313" key="2">
    <source>
        <dbReference type="EMBL" id="MPM98396.1"/>
    </source>
</evidence>
<accession>A0A645E9V2</accession>
<dbReference type="AlphaFoldDB" id="A0A645E9V2"/>